<dbReference type="Proteomes" id="UP000070427">
    <property type="component" value="Unassembled WGS sequence"/>
</dbReference>
<proteinExistence type="predicted"/>
<gene>
    <name evidence="1" type="ORF">AN618_13330</name>
</gene>
<keyword evidence="2" id="KW-1185">Reference proteome</keyword>
<reference evidence="1 2" key="1">
    <citation type="submission" date="2015-12" db="EMBL/GenBank/DDBJ databases">
        <title>Draft genome sequnece of Fervidicola ferrireducens strain Y170.</title>
        <authorList>
            <person name="Patel B.K."/>
        </authorList>
    </citation>
    <scope>NUCLEOTIDE SEQUENCE [LARGE SCALE GENOMIC DNA]</scope>
    <source>
        <strain evidence="1 2">Y170</strain>
    </source>
</reference>
<dbReference type="EMBL" id="LOED01000014">
    <property type="protein sequence ID" value="KXG76957.1"/>
    <property type="molecule type" value="Genomic_DNA"/>
</dbReference>
<dbReference type="InParanoid" id="A0A140L8T2"/>
<organism evidence="1 2">
    <name type="scientific">Fervidicola ferrireducens</name>
    <dbReference type="NCBI Taxonomy" id="520764"/>
    <lineage>
        <taxon>Bacteria</taxon>
        <taxon>Bacillati</taxon>
        <taxon>Bacillota</taxon>
        <taxon>Clostridia</taxon>
        <taxon>Thermosediminibacterales</taxon>
        <taxon>Thermosediminibacteraceae</taxon>
        <taxon>Fervidicola</taxon>
    </lineage>
</organism>
<name>A0A140L8T2_9FIRM</name>
<accession>A0A140L8T2</accession>
<dbReference type="AlphaFoldDB" id="A0A140L8T2"/>
<protein>
    <submittedName>
        <fullName evidence="1">Uncharacterized protein</fullName>
    </submittedName>
</protein>
<evidence type="ECO:0000313" key="2">
    <source>
        <dbReference type="Proteomes" id="UP000070427"/>
    </source>
</evidence>
<sequence>MDNEFVIRLILQMGKIIGKYIKKEGSISRKENEISFASFLLSGAFFYLLLEKLEYGEVPDEKEIKDLANLWLNGIKNQKAN</sequence>
<comment type="caution">
    <text evidence="1">The sequence shown here is derived from an EMBL/GenBank/DDBJ whole genome shotgun (WGS) entry which is preliminary data.</text>
</comment>
<dbReference type="RefSeq" id="WP_066353338.1">
    <property type="nucleotide sequence ID" value="NZ_LOED01000014.1"/>
</dbReference>
<evidence type="ECO:0000313" key="1">
    <source>
        <dbReference type="EMBL" id="KXG76957.1"/>
    </source>
</evidence>